<feature type="modified residue" description="O-(pantetheine 4'-phosphoryl)serine" evidence="5">
    <location>
        <position position="34"/>
    </location>
</feature>
<dbReference type="InterPro" id="IPR003230">
    <property type="entry name" value="DltC"/>
</dbReference>
<dbReference type="SUPFAM" id="SSF47336">
    <property type="entry name" value="ACP-like"/>
    <property type="match status" value="1"/>
</dbReference>
<evidence type="ECO:0000256" key="2">
    <source>
        <dbReference type="ARBA" id="ARBA00022490"/>
    </source>
</evidence>
<dbReference type="AlphaFoldDB" id="A0A7G6E7C9"/>
<keyword evidence="7" id="KW-0436">Ligase</keyword>
<evidence type="ECO:0000313" key="7">
    <source>
        <dbReference type="EMBL" id="QNB47983.1"/>
    </source>
</evidence>
<dbReference type="InterPro" id="IPR036736">
    <property type="entry name" value="ACP-like_sf"/>
</dbReference>
<dbReference type="GO" id="GO:0005737">
    <property type="term" value="C:cytoplasm"/>
    <property type="evidence" value="ECO:0007669"/>
    <property type="project" value="UniProtKB-SubCell"/>
</dbReference>
<feature type="domain" description="Carrier" evidence="6">
    <location>
        <begin position="1"/>
        <end position="76"/>
    </location>
</feature>
<dbReference type="NCBIfam" id="TIGR01688">
    <property type="entry name" value="dltC"/>
    <property type="match status" value="1"/>
</dbReference>
<evidence type="ECO:0000256" key="3">
    <source>
        <dbReference type="ARBA" id="ARBA00022553"/>
    </source>
</evidence>
<dbReference type="UniPathway" id="UPA00556"/>
<comment type="PTM">
    <text evidence="5">4'-phosphopantetheine is transferred from CoA to a specific serine of apo-DCP.</text>
</comment>
<dbReference type="GO" id="GO:0036370">
    <property type="term" value="F:D-alanyl carrier activity"/>
    <property type="evidence" value="ECO:0007669"/>
    <property type="project" value="UniProtKB-UniRule"/>
</dbReference>
<reference evidence="7 8" key="1">
    <citation type="journal article" date="2019" name="Front. Microbiol.">
        <title>Thermoanaerosceptrum fracticalcis gen. nov. sp. nov., a Novel Fumarate-Fermenting Microorganism From a Deep Fractured Carbonate Aquifer of the US Great Basin.</title>
        <authorList>
            <person name="Hamilton-Brehm S.D."/>
            <person name="Stewart L.E."/>
            <person name="Zavarin M."/>
            <person name="Caldwell M."/>
            <person name="Lawson P.A."/>
            <person name="Onstott T.C."/>
            <person name="Grzymski J."/>
            <person name="Neveux I."/>
            <person name="Lollar B.S."/>
            <person name="Russell C.E."/>
            <person name="Moser D.P."/>
        </authorList>
    </citation>
    <scope>NUCLEOTIDE SEQUENCE [LARGE SCALE GENOMIC DNA]</scope>
    <source>
        <strain evidence="7 8">DRI-13</strain>
    </source>
</reference>
<dbReference type="OrthoDB" id="6462171at2"/>
<proteinExistence type="inferred from homology"/>
<dbReference type="InterPro" id="IPR009081">
    <property type="entry name" value="PP-bd_ACP"/>
</dbReference>
<dbReference type="RefSeq" id="WP_034420531.1">
    <property type="nucleotide sequence ID" value="NZ_CP045798.1"/>
</dbReference>
<keyword evidence="1 5" id="KW-0596">Phosphopantetheine</keyword>
<evidence type="ECO:0000259" key="6">
    <source>
        <dbReference type="PROSITE" id="PS50075"/>
    </source>
</evidence>
<organism evidence="7 8">
    <name type="scientific">Thermanaerosceptrum fracticalcis</name>
    <dbReference type="NCBI Taxonomy" id="1712410"/>
    <lineage>
        <taxon>Bacteria</taxon>
        <taxon>Bacillati</taxon>
        <taxon>Bacillota</taxon>
        <taxon>Clostridia</taxon>
        <taxon>Eubacteriales</taxon>
        <taxon>Peptococcaceae</taxon>
        <taxon>Thermanaerosceptrum</taxon>
    </lineage>
</organism>
<dbReference type="GO" id="GO:0016874">
    <property type="term" value="F:ligase activity"/>
    <property type="evidence" value="ECO:0007669"/>
    <property type="project" value="UniProtKB-KW"/>
</dbReference>
<dbReference type="Pfam" id="PF00550">
    <property type="entry name" value="PP-binding"/>
    <property type="match status" value="1"/>
</dbReference>
<dbReference type="GO" id="GO:0071555">
    <property type="term" value="P:cell wall organization"/>
    <property type="evidence" value="ECO:0007669"/>
    <property type="project" value="UniProtKB-KW"/>
</dbReference>
<comment type="subcellular location">
    <subcellularLocation>
        <location evidence="5">Cytoplasm</location>
    </subcellularLocation>
</comment>
<comment type="pathway">
    <text evidence="5">Cell wall biogenesis; lipoteichoic acid biosynthesis.</text>
</comment>
<evidence type="ECO:0000256" key="1">
    <source>
        <dbReference type="ARBA" id="ARBA00022450"/>
    </source>
</evidence>
<dbReference type="NCBIfam" id="NF003464">
    <property type="entry name" value="PRK05087.1"/>
    <property type="match status" value="1"/>
</dbReference>
<keyword evidence="2 5" id="KW-0963">Cytoplasm</keyword>
<dbReference type="Proteomes" id="UP000515847">
    <property type="component" value="Chromosome"/>
</dbReference>
<gene>
    <name evidence="5 7" type="primary">dltC</name>
    <name evidence="7" type="ORF">BR63_17985</name>
</gene>
<dbReference type="EMBL" id="CP045798">
    <property type="protein sequence ID" value="QNB47983.1"/>
    <property type="molecule type" value="Genomic_DNA"/>
</dbReference>
<evidence type="ECO:0000256" key="5">
    <source>
        <dbReference type="HAMAP-Rule" id="MF_00565"/>
    </source>
</evidence>
<sequence>MREKILDILCQVCGSEEIRENPDVELYETGLLDSFGTVQLLVAIEEELHMAIPISEIDREMWATPHKIIKFIEERR</sequence>
<keyword evidence="4 5" id="KW-0961">Cell wall biogenesis/degradation</keyword>
<dbReference type="PROSITE" id="PS50075">
    <property type="entry name" value="CARRIER"/>
    <property type="match status" value="1"/>
</dbReference>
<protein>
    <recommendedName>
        <fullName evidence="5">D-alanyl carrier protein</fullName>
        <shortName evidence="5">DCP</shortName>
    </recommendedName>
    <alternativeName>
        <fullName evidence="5">D-alanine--poly(phosphoribitol) ligase subunit 2</fullName>
    </alternativeName>
</protein>
<keyword evidence="8" id="KW-1185">Reference proteome</keyword>
<dbReference type="GO" id="GO:0070395">
    <property type="term" value="P:lipoteichoic acid biosynthetic process"/>
    <property type="evidence" value="ECO:0007669"/>
    <property type="project" value="UniProtKB-UniRule"/>
</dbReference>
<dbReference type="Gene3D" id="1.10.1200.10">
    <property type="entry name" value="ACP-like"/>
    <property type="match status" value="1"/>
</dbReference>
<keyword evidence="3 5" id="KW-0597">Phosphoprotein</keyword>
<name>A0A7G6E7C9_THEFR</name>
<comment type="similarity">
    <text evidence="5">Belongs to the DltC family.</text>
</comment>
<evidence type="ECO:0000313" key="8">
    <source>
        <dbReference type="Proteomes" id="UP000515847"/>
    </source>
</evidence>
<comment type="function">
    <text evidence="5">Carrier protein involved in the D-alanylation of lipoteichoic acid (LTA). The loading of thioester-linked D-alanine onto DltC is catalyzed by D-alanine--D-alanyl carrier protein ligase DltA. The DltC-carried D-alanyl group is further transferred to cell membrane phosphatidylglycerol (PG) by forming an ester bond, probably catalyzed by DltD. D-alanylation of LTA plays an important role in modulating the properties of the cell wall in Gram-positive bacteria, influencing the net charge of the cell wall.</text>
</comment>
<dbReference type="KEGG" id="tfr:BR63_17985"/>
<accession>A0A7G6E7C9</accession>
<evidence type="ECO:0000256" key="4">
    <source>
        <dbReference type="ARBA" id="ARBA00023316"/>
    </source>
</evidence>
<dbReference type="HAMAP" id="MF_00565">
    <property type="entry name" value="DltC"/>
    <property type="match status" value="1"/>
</dbReference>